<dbReference type="Gene3D" id="3.40.50.300">
    <property type="entry name" value="P-loop containing nucleotide triphosphate hydrolases"/>
    <property type="match status" value="1"/>
</dbReference>
<protein>
    <submittedName>
        <fullName evidence="1">Phage nucleotide-binding protein</fullName>
    </submittedName>
</protein>
<dbReference type="Proteomes" id="UP000274122">
    <property type="component" value="Chromosome"/>
</dbReference>
<evidence type="ECO:0000313" key="2">
    <source>
        <dbReference type="Proteomes" id="UP000274122"/>
    </source>
</evidence>
<dbReference type="Pfam" id="PF13479">
    <property type="entry name" value="AAA_24"/>
    <property type="match status" value="1"/>
</dbReference>
<sequence length="288" mass="31801">MKFEKAMRKKAKLRLALTGPSGAGKTFSALVICKSMGGRTAVIDTEKGSASLYSNEFDFDVLELDPPFSPERFIAAIEAAEAAGYDNLIIDSITHEWGGVGGCLDELDMIAKTKFKNNSHAAWSEMTPRHRNFLDAILRVNCHVVATMRSKTETAQQEGSRKVVKLGMKSEQRDGVEYEFTTVLDINHETHAATASKDRTGLFSSADYTVIDETVGSRLVEWLNDGRTKAEIDLAHFVSSAESAKSFEQLKSSWAEAFRTLRGTEEQAKAQEVYEARKSELQQSSEAA</sequence>
<dbReference type="AlphaFoldDB" id="A0A447V2A2"/>
<gene>
    <name evidence="1" type="ORF">NCTC11466_02121</name>
</gene>
<dbReference type="SUPFAM" id="SSF52540">
    <property type="entry name" value="P-loop containing nucleoside triphosphate hydrolases"/>
    <property type="match status" value="1"/>
</dbReference>
<reference evidence="1 2" key="1">
    <citation type="submission" date="2018-12" db="EMBL/GenBank/DDBJ databases">
        <authorList>
            <consortium name="Pathogen Informatics"/>
        </authorList>
    </citation>
    <scope>NUCLEOTIDE SEQUENCE [LARGE SCALE GENOMIC DNA]</scope>
    <source>
        <strain evidence="1 2">NCTC11466</strain>
    </source>
</reference>
<accession>A0A447V2A2</accession>
<keyword evidence="2" id="KW-1185">Reference proteome</keyword>
<proteinExistence type="predicted"/>
<evidence type="ECO:0000313" key="1">
    <source>
        <dbReference type="EMBL" id="VEB97380.1"/>
    </source>
</evidence>
<dbReference type="EMBL" id="LR134201">
    <property type="protein sequence ID" value="VEB97380.1"/>
    <property type="molecule type" value="Genomic_DNA"/>
</dbReference>
<dbReference type="InterPro" id="IPR027417">
    <property type="entry name" value="P-loop_NTPase"/>
</dbReference>
<dbReference type="KEGG" id="clap:NCTC11466_02121"/>
<organism evidence="1 2">
    <name type="scientific">Cedecea lapagei</name>
    <dbReference type="NCBI Taxonomy" id="158823"/>
    <lineage>
        <taxon>Bacteria</taxon>
        <taxon>Pseudomonadati</taxon>
        <taxon>Pseudomonadota</taxon>
        <taxon>Gammaproteobacteria</taxon>
        <taxon>Enterobacterales</taxon>
        <taxon>Enterobacteriaceae</taxon>
        <taxon>Cedecea</taxon>
    </lineage>
</organism>
<dbReference type="OrthoDB" id="1625426at2"/>
<dbReference type="RefSeq" id="WP_126356159.1">
    <property type="nucleotide sequence ID" value="NZ_LR134201.1"/>
</dbReference>
<name>A0A447V2A2_9ENTR</name>